<name>A0A6N9TIG8_9ALTE</name>
<evidence type="ECO:0000256" key="1">
    <source>
        <dbReference type="SAM" id="Phobius"/>
    </source>
</evidence>
<feature type="transmembrane region" description="Helical" evidence="1">
    <location>
        <begin position="82"/>
        <end position="103"/>
    </location>
</feature>
<keyword evidence="1" id="KW-0812">Transmembrane</keyword>
<dbReference type="RefSeq" id="WP_163105962.1">
    <property type="nucleotide sequence ID" value="NZ_JAAAWO010000004.1"/>
</dbReference>
<reference evidence="2 3" key="1">
    <citation type="submission" date="2020-01" db="EMBL/GenBank/DDBJ databases">
        <title>Genomes of bacteria type strains.</title>
        <authorList>
            <person name="Chen J."/>
            <person name="Zhu S."/>
            <person name="Yang J."/>
        </authorList>
    </citation>
    <scope>NUCLEOTIDE SEQUENCE [LARGE SCALE GENOMIC DNA]</scope>
    <source>
        <strain evidence="2 3">LMG 24078</strain>
    </source>
</reference>
<dbReference type="EMBL" id="JAAAWO010000004">
    <property type="protein sequence ID" value="NDW15339.1"/>
    <property type="molecule type" value="Genomic_DNA"/>
</dbReference>
<proteinExistence type="predicted"/>
<evidence type="ECO:0000313" key="2">
    <source>
        <dbReference type="EMBL" id="NDW15339.1"/>
    </source>
</evidence>
<keyword evidence="1" id="KW-0472">Membrane</keyword>
<feature type="transmembrane region" description="Helical" evidence="1">
    <location>
        <begin position="12"/>
        <end position="36"/>
    </location>
</feature>
<keyword evidence="1" id="KW-1133">Transmembrane helix</keyword>
<dbReference type="AlphaFoldDB" id="A0A6N9TIG8"/>
<comment type="caution">
    <text evidence="2">The sequence shown here is derived from an EMBL/GenBank/DDBJ whole genome shotgun (WGS) entry which is preliminary data.</text>
</comment>
<feature type="transmembrane region" description="Helical" evidence="1">
    <location>
        <begin position="109"/>
        <end position="127"/>
    </location>
</feature>
<evidence type="ECO:0000313" key="3">
    <source>
        <dbReference type="Proteomes" id="UP000471381"/>
    </source>
</evidence>
<sequence>MASSITNHKKRVLLANLTAGYLFVLLPLIILVLIKLLHFKSWQSILLAGDWSLASCIIFGQNVANLSKAVVARGKEIQSSMFVFYFARRLIGVVISLVIYILMLIEPNLYLGILQIALFAWASLKYFTDGIVTEMLKSEE</sequence>
<keyword evidence="3" id="KW-1185">Reference proteome</keyword>
<feature type="transmembrane region" description="Helical" evidence="1">
    <location>
        <begin position="42"/>
        <end position="61"/>
    </location>
</feature>
<organism evidence="2 3">
    <name type="scientific">Alteromonas genovensis</name>
    <dbReference type="NCBI Taxonomy" id="471225"/>
    <lineage>
        <taxon>Bacteria</taxon>
        <taxon>Pseudomonadati</taxon>
        <taxon>Pseudomonadota</taxon>
        <taxon>Gammaproteobacteria</taxon>
        <taxon>Alteromonadales</taxon>
        <taxon>Alteromonadaceae</taxon>
        <taxon>Alteromonas/Salinimonas group</taxon>
        <taxon>Alteromonas</taxon>
    </lineage>
</organism>
<accession>A0A6N9TIG8</accession>
<gene>
    <name evidence="2" type="ORF">GTQ48_07390</name>
</gene>
<protein>
    <submittedName>
        <fullName evidence="2">Uncharacterized protein</fullName>
    </submittedName>
</protein>
<dbReference type="Proteomes" id="UP000471381">
    <property type="component" value="Unassembled WGS sequence"/>
</dbReference>